<dbReference type="Pfam" id="PF24875">
    <property type="entry name" value="DUF7736"/>
    <property type="match status" value="1"/>
</dbReference>
<dbReference type="RefSeq" id="WP_338102494.1">
    <property type="nucleotide sequence ID" value="NZ_CP131060.1"/>
</dbReference>
<keyword evidence="3" id="KW-1185">Reference proteome</keyword>
<dbReference type="InterPro" id="IPR056638">
    <property type="entry name" value="DUF7736"/>
</dbReference>
<reference evidence="2 3" key="1">
    <citation type="submission" date="2023-07" db="EMBL/GenBank/DDBJ databases">
        <title>Closed genoem sequence of Methanosarcinaceae archaeon Ac7.</title>
        <authorList>
            <person name="Poehlein A."/>
            <person name="Protasov E."/>
            <person name="Platt K."/>
            <person name="Reeh H."/>
            <person name="Daniel R."/>
            <person name="Brune A."/>
        </authorList>
    </citation>
    <scope>NUCLEOTIDE SEQUENCE [LARGE SCALE GENOMIC DNA]</scope>
    <source>
        <strain evidence="2 3">Ac7</strain>
    </source>
</reference>
<name>A0AA96V6Q2_9EURY</name>
<evidence type="ECO:0000313" key="3">
    <source>
        <dbReference type="Proteomes" id="UP001303587"/>
    </source>
</evidence>
<dbReference type="Proteomes" id="UP001303587">
    <property type="component" value="Chromosome"/>
</dbReference>
<dbReference type="EMBL" id="CP131060">
    <property type="protein sequence ID" value="WNY26163.1"/>
    <property type="molecule type" value="Genomic_DNA"/>
</dbReference>
<accession>A0AA96V6Q2</accession>
<feature type="domain" description="DUF7736" evidence="1">
    <location>
        <begin position="27"/>
        <end position="68"/>
    </location>
</feature>
<evidence type="ECO:0000313" key="2">
    <source>
        <dbReference type="EMBL" id="WNY26163.1"/>
    </source>
</evidence>
<gene>
    <name evidence="2" type="ORF">MsAc7_17360</name>
</gene>
<protein>
    <recommendedName>
        <fullName evidence="1">DUF7736 domain-containing protein</fullName>
    </recommendedName>
</protein>
<dbReference type="AlphaFoldDB" id="A0AA96V6Q2"/>
<evidence type="ECO:0000259" key="1">
    <source>
        <dbReference type="Pfam" id="PF24875"/>
    </source>
</evidence>
<dbReference type="GeneID" id="89230831"/>
<organism evidence="2 3">
    <name type="scientific">Methanolapillus millepedarum</name>
    <dbReference type="NCBI Taxonomy" id="3028296"/>
    <lineage>
        <taxon>Archaea</taxon>
        <taxon>Methanobacteriati</taxon>
        <taxon>Methanobacteriota</taxon>
        <taxon>Stenosarchaea group</taxon>
        <taxon>Methanomicrobia</taxon>
        <taxon>Methanosarcinales</taxon>
        <taxon>Methanosarcinaceae</taxon>
        <taxon>Methanolapillus</taxon>
    </lineage>
</organism>
<sequence length="82" mass="9781">MITKELAIKLSELNWWKSVSAECIVKFQLYEPRLCMQFQDFHEAVETVLERPVFSHEFAFSDSLRTEFEKKYNFDPKAVQSD</sequence>
<proteinExistence type="predicted"/>